<feature type="domain" description="DUF4485" evidence="1">
    <location>
        <begin position="5"/>
        <end position="66"/>
    </location>
</feature>
<organism evidence="2">
    <name type="scientific">Lygus hesperus</name>
    <name type="common">Western plant bug</name>
    <dbReference type="NCBI Taxonomy" id="30085"/>
    <lineage>
        <taxon>Eukaryota</taxon>
        <taxon>Metazoa</taxon>
        <taxon>Ecdysozoa</taxon>
        <taxon>Arthropoda</taxon>
        <taxon>Hexapoda</taxon>
        <taxon>Insecta</taxon>
        <taxon>Pterygota</taxon>
        <taxon>Neoptera</taxon>
        <taxon>Paraneoptera</taxon>
        <taxon>Hemiptera</taxon>
        <taxon>Heteroptera</taxon>
        <taxon>Panheteroptera</taxon>
        <taxon>Cimicomorpha</taxon>
        <taxon>Miridae</taxon>
        <taxon>Mirini</taxon>
        <taxon>Lygus</taxon>
    </lineage>
</organism>
<dbReference type="EMBL" id="GBRD01005773">
    <property type="protein sequence ID" value="JAG60048.1"/>
    <property type="molecule type" value="Transcribed_RNA"/>
</dbReference>
<dbReference type="AlphaFoldDB" id="A0A0A9ZFI2"/>
<reference evidence="2" key="2">
    <citation type="submission" date="2014-07" db="EMBL/GenBank/DDBJ databases">
        <authorList>
            <person name="Hull J."/>
        </authorList>
    </citation>
    <scope>NUCLEOTIDE SEQUENCE</scope>
</reference>
<evidence type="ECO:0000313" key="2">
    <source>
        <dbReference type="EMBL" id="JAG43289.1"/>
    </source>
</evidence>
<dbReference type="InterPro" id="IPR027831">
    <property type="entry name" value="DUF4485"/>
</dbReference>
<dbReference type="EMBL" id="GBHO01000315">
    <property type="protein sequence ID" value="JAG43289.1"/>
    <property type="molecule type" value="Transcribed_RNA"/>
</dbReference>
<name>A0A0A9ZFI2_LYGHE</name>
<accession>A0A0A9ZFI2</accession>
<gene>
    <name evidence="2" type="primary">CYP71A18</name>
    <name evidence="2" type="ORF">CM83_99090</name>
</gene>
<reference evidence="3" key="3">
    <citation type="submission" date="2014-09" db="EMBL/GenBank/DDBJ databases">
        <authorList>
            <person name="Magalhaes I.L.F."/>
            <person name="Oliveira U."/>
            <person name="Santos F.R."/>
            <person name="Vidigal T.H.D.A."/>
            <person name="Brescovit A.D."/>
            <person name="Santos A.J."/>
        </authorList>
    </citation>
    <scope>NUCLEOTIDE SEQUENCE</scope>
</reference>
<protein>
    <submittedName>
        <fullName evidence="2">Cytochrome P450 71A18</fullName>
    </submittedName>
</protein>
<evidence type="ECO:0000259" key="1">
    <source>
        <dbReference type="Pfam" id="PF14846"/>
    </source>
</evidence>
<reference evidence="2" key="1">
    <citation type="journal article" date="2014" name="PLoS ONE">
        <title>Transcriptome-Based Identification of ABC Transporters in the Western Tarnished Plant Bug Lygus hesperus.</title>
        <authorList>
            <person name="Hull J.J."/>
            <person name="Chaney K."/>
            <person name="Geib S.M."/>
            <person name="Fabrick J.A."/>
            <person name="Brent C.S."/>
            <person name="Walsh D."/>
            <person name="Lavine L.C."/>
        </authorList>
    </citation>
    <scope>NUCLEOTIDE SEQUENCE</scope>
</reference>
<proteinExistence type="predicted"/>
<evidence type="ECO:0000313" key="3">
    <source>
        <dbReference type="EMBL" id="JAG60048.1"/>
    </source>
</evidence>
<dbReference type="Pfam" id="PF14846">
    <property type="entry name" value="DUF4485"/>
    <property type="match status" value="1"/>
</dbReference>
<sequence>MGESLDGEFHYLSGVANRISQALNDHDQKLARKWINKISSYNSKNLEVARSRNELMRNLVGVLRSELLFRVLSTKKVKAKIRGSDLKELRREIATFGEPGHTSRILKNVYEPDRAQTSFMSIWSPDKRTYLAAKPIGGEGALIYMAVTPHPELGWDLPDPNAFTTDFYSYPTDDCMPPP</sequence>